<feature type="region of interest" description="Disordered" evidence="1">
    <location>
        <begin position="225"/>
        <end position="250"/>
    </location>
</feature>
<keyword evidence="3" id="KW-1185">Reference proteome</keyword>
<dbReference type="Proteomes" id="UP001497516">
    <property type="component" value="Chromosome 7"/>
</dbReference>
<evidence type="ECO:0000313" key="2">
    <source>
        <dbReference type="EMBL" id="CAL1401221.1"/>
    </source>
</evidence>
<sequence length="250" mass="26726">MNISRRSRHGKIKKEEDGSPMEVDELPQKAPRLLKPPRQKNGADASMAEGKILPGRRSRRNRGGSPVPSLVGECGAEEIKLAHRRRLILEDESEEEFVVHAIPAPKQVERKRTCKFPGTNDGRGRRESEAKPAQHLKSLAKKGRKGKEKMESSPTSMGGGLNPDGSSVPLQEAEGGGLIPVVGCGPLQNEEVGRKRQQEAQVGRGNRLGKARLEMGGGAALPAGGVRMAKAGGPAHSAGLEDAGPERTTR</sequence>
<dbReference type="EMBL" id="OZ034820">
    <property type="protein sequence ID" value="CAL1401221.1"/>
    <property type="molecule type" value="Genomic_DNA"/>
</dbReference>
<name>A0AAV2FSF1_9ROSI</name>
<dbReference type="AlphaFoldDB" id="A0AAV2FSF1"/>
<feature type="region of interest" description="Disordered" evidence="1">
    <location>
        <begin position="109"/>
        <end position="211"/>
    </location>
</feature>
<organism evidence="2 3">
    <name type="scientific">Linum trigynum</name>
    <dbReference type="NCBI Taxonomy" id="586398"/>
    <lineage>
        <taxon>Eukaryota</taxon>
        <taxon>Viridiplantae</taxon>
        <taxon>Streptophyta</taxon>
        <taxon>Embryophyta</taxon>
        <taxon>Tracheophyta</taxon>
        <taxon>Spermatophyta</taxon>
        <taxon>Magnoliopsida</taxon>
        <taxon>eudicotyledons</taxon>
        <taxon>Gunneridae</taxon>
        <taxon>Pentapetalae</taxon>
        <taxon>rosids</taxon>
        <taxon>fabids</taxon>
        <taxon>Malpighiales</taxon>
        <taxon>Linaceae</taxon>
        <taxon>Linum</taxon>
    </lineage>
</organism>
<feature type="compositionally biased region" description="Basic residues" evidence="1">
    <location>
        <begin position="1"/>
        <end position="12"/>
    </location>
</feature>
<evidence type="ECO:0000256" key="1">
    <source>
        <dbReference type="SAM" id="MobiDB-lite"/>
    </source>
</evidence>
<accession>A0AAV2FSF1</accession>
<protein>
    <submittedName>
        <fullName evidence="2">Uncharacterized protein</fullName>
    </submittedName>
</protein>
<gene>
    <name evidence="2" type="ORF">LTRI10_LOCUS41293</name>
</gene>
<feature type="compositionally biased region" description="Basic residues" evidence="1">
    <location>
        <begin position="138"/>
        <end position="147"/>
    </location>
</feature>
<feature type="region of interest" description="Disordered" evidence="1">
    <location>
        <begin position="1"/>
        <end position="74"/>
    </location>
</feature>
<proteinExistence type="predicted"/>
<reference evidence="2 3" key="1">
    <citation type="submission" date="2024-04" db="EMBL/GenBank/DDBJ databases">
        <authorList>
            <person name="Fracassetti M."/>
        </authorList>
    </citation>
    <scope>NUCLEOTIDE SEQUENCE [LARGE SCALE GENOMIC DNA]</scope>
</reference>
<feature type="compositionally biased region" description="Basic and acidic residues" evidence="1">
    <location>
        <begin position="122"/>
        <end position="132"/>
    </location>
</feature>
<evidence type="ECO:0000313" key="3">
    <source>
        <dbReference type="Proteomes" id="UP001497516"/>
    </source>
</evidence>